<dbReference type="InterPro" id="IPR018164">
    <property type="entry name" value="Ala-tRNA-synth_IIc_N"/>
</dbReference>
<evidence type="ECO:0000256" key="9">
    <source>
        <dbReference type="ARBA" id="ARBA00024779"/>
    </source>
</evidence>
<dbReference type="GO" id="GO:0005524">
    <property type="term" value="F:ATP binding"/>
    <property type="evidence" value="ECO:0007669"/>
    <property type="project" value="UniProtKB-UniRule"/>
</dbReference>
<dbReference type="EC" id="6.1.1.7" evidence="11"/>
<dbReference type="Proteomes" id="UP000199004">
    <property type="component" value="Unassembled WGS sequence"/>
</dbReference>
<reference evidence="13 14" key="1">
    <citation type="submission" date="2016-10" db="EMBL/GenBank/DDBJ databases">
        <authorList>
            <person name="de Groot N.N."/>
        </authorList>
    </citation>
    <scope>NUCLEOTIDE SEQUENCE [LARGE SCALE GENOMIC DNA]</scope>
    <source>
        <strain evidence="13 14">CGMCC 1.11147</strain>
    </source>
</reference>
<dbReference type="NCBIfam" id="TIGR00344">
    <property type="entry name" value="alaS"/>
    <property type="match status" value="1"/>
</dbReference>
<feature type="binding site" evidence="11">
    <location>
        <position position="693"/>
    </location>
    <ligand>
        <name>Zn(2+)</name>
        <dbReference type="ChEBI" id="CHEBI:29105"/>
    </ligand>
</feature>
<feature type="binding site" evidence="11">
    <location>
        <position position="585"/>
    </location>
    <ligand>
        <name>Zn(2+)</name>
        <dbReference type="ChEBI" id="CHEBI:29105"/>
    </ligand>
</feature>
<dbReference type="SUPFAM" id="SSF55681">
    <property type="entry name" value="Class II aaRS and biotin synthetases"/>
    <property type="match status" value="1"/>
</dbReference>
<gene>
    <name evidence="11" type="primary">alaS</name>
    <name evidence="13" type="ORF">SAMN05192576_3348</name>
</gene>
<dbReference type="RefSeq" id="WP_091025957.1">
    <property type="nucleotide sequence ID" value="NZ_BKAE01000008.1"/>
</dbReference>
<comment type="catalytic activity">
    <reaction evidence="10 11">
        <text>tRNA(Ala) + L-alanine + ATP = L-alanyl-tRNA(Ala) + AMP + diphosphate</text>
        <dbReference type="Rhea" id="RHEA:12540"/>
        <dbReference type="Rhea" id="RHEA-COMP:9657"/>
        <dbReference type="Rhea" id="RHEA-COMP:9923"/>
        <dbReference type="ChEBI" id="CHEBI:30616"/>
        <dbReference type="ChEBI" id="CHEBI:33019"/>
        <dbReference type="ChEBI" id="CHEBI:57972"/>
        <dbReference type="ChEBI" id="CHEBI:78442"/>
        <dbReference type="ChEBI" id="CHEBI:78497"/>
        <dbReference type="ChEBI" id="CHEBI:456215"/>
        <dbReference type="EC" id="6.1.1.7"/>
    </reaction>
</comment>
<comment type="subcellular location">
    <subcellularLocation>
        <location evidence="11">Cytoplasm</location>
    </subcellularLocation>
</comment>
<dbReference type="Gene3D" id="6.10.250.550">
    <property type="match status" value="1"/>
</dbReference>
<dbReference type="InterPro" id="IPR002318">
    <property type="entry name" value="Ala-tRNA-lgiase_IIc"/>
</dbReference>
<evidence type="ECO:0000256" key="4">
    <source>
        <dbReference type="ARBA" id="ARBA00022741"/>
    </source>
</evidence>
<feature type="binding site" evidence="11">
    <location>
        <position position="689"/>
    </location>
    <ligand>
        <name>Zn(2+)</name>
        <dbReference type="ChEBI" id="CHEBI:29105"/>
    </ligand>
</feature>
<dbReference type="PROSITE" id="PS50860">
    <property type="entry name" value="AA_TRNA_LIGASE_II_ALA"/>
    <property type="match status" value="1"/>
</dbReference>
<dbReference type="InterPro" id="IPR003156">
    <property type="entry name" value="DHHA1_dom"/>
</dbReference>
<dbReference type="Gene3D" id="2.40.30.130">
    <property type="match status" value="1"/>
</dbReference>
<dbReference type="SUPFAM" id="SSF101353">
    <property type="entry name" value="Putative anticodon-binding domain of alanyl-tRNA synthetase (AlaRS)"/>
    <property type="match status" value="1"/>
</dbReference>
<keyword evidence="6 11" id="KW-0694">RNA-binding</keyword>
<comment type="function">
    <text evidence="9 11">Catalyzes the attachment of alanine to tRNA(Ala) in a two-step reaction: alanine is first activated by ATP to form Ala-AMP and then transferred to the acceptor end of tRNA(Ala). Also edits incorrectly charged Ser-tRNA(Ala) and Gly-tRNA(Ala) via its editing domain.</text>
</comment>
<dbReference type="GO" id="GO:0000049">
    <property type="term" value="F:tRNA binding"/>
    <property type="evidence" value="ECO:0007669"/>
    <property type="project" value="UniProtKB-KW"/>
</dbReference>
<evidence type="ECO:0000256" key="11">
    <source>
        <dbReference type="HAMAP-Rule" id="MF_00036"/>
    </source>
</evidence>
<keyword evidence="7 11" id="KW-0648">Protein biosynthesis</keyword>
<dbReference type="InterPro" id="IPR050058">
    <property type="entry name" value="Ala-tRNA_ligase"/>
</dbReference>
<evidence type="ECO:0000256" key="6">
    <source>
        <dbReference type="ARBA" id="ARBA00022884"/>
    </source>
</evidence>
<dbReference type="InterPro" id="IPR045864">
    <property type="entry name" value="aa-tRNA-synth_II/BPL/LPL"/>
</dbReference>
<dbReference type="GO" id="GO:0005829">
    <property type="term" value="C:cytosol"/>
    <property type="evidence" value="ECO:0007669"/>
    <property type="project" value="TreeGrafter"/>
</dbReference>
<keyword evidence="14" id="KW-1185">Reference proteome</keyword>
<dbReference type="PRINTS" id="PR00980">
    <property type="entry name" value="TRNASYNTHALA"/>
</dbReference>
<evidence type="ECO:0000256" key="2">
    <source>
        <dbReference type="ARBA" id="ARBA00022555"/>
    </source>
</evidence>
<keyword evidence="5 11" id="KW-0067">ATP-binding</keyword>
<dbReference type="GO" id="GO:0002161">
    <property type="term" value="F:aminoacyl-tRNA deacylase activity"/>
    <property type="evidence" value="ECO:0007669"/>
    <property type="project" value="TreeGrafter"/>
</dbReference>
<dbReference type="InterPro" id="IPR023033">
    <property type="entry name" value="Ala_tRNA_ligase_euk/bac"/>
</dbReference>
<dbReference type="OrthoDB" id="9803884at2"/>
<evidence type="ECO:0000256" key="8">
    <source>
        <dbReference type="ARBA" id="ARBA00023146"/>
    </source>
</evidence>
<comment type="domain">
    <text evidence="11">Consists of three domains; the N-terminal catalytic domain, the editing domain and the C-terminal C-Ala domain. The editing domain removes incorrectly charged amino acids, while the C-Ala domain, along with tRNA(Ala), serves as a bridge to cooperatively bring together the editing and aminoacylation centers thus stimulating deacylation of misacylated tRNAs.</text>
</comment>
<proteinExistence type="inferred from homology"/>
<dbReference type="EMBL" id="FNIC01000006">
    <property type="protein sequence ID" value="SDO10544.1"/>
    <property type="molecule type" value="Genomic_DNA"/>
</dbReference>
<dbReference type="SUPFAM" id="SSF50447">
    <property type="entry name" value="Translation proteins"/>
    <property type="match status" value="1"/>
</dbReference>
<keyword evidence="3 11" id="KW-0436">Ligase</keyword>
<dbReference type="InterPro" id="IPR009000">
    <property type="entry name" value="Transl_B-barrel_sf"/>
</dbReference>
<dbReference type="Pfam" id="PF07973">
    <property type="entry name" value="tRNA_SAD"/>
    <property type="match status" value="1"/>
</dbReference>
<dbReference type="FunFam" id="3.10.310.40:FF:000001">
    <property type="entry name" value="Alanine--tRNA ligase"/>
    <property type="match status" value="1"/>
</dbReference>
<keyword evidence="11" id="KW-0963">Cytoplasm</keyword>
<dbReference type="InterPro" id="IPR012947">
    <property type="entry name" value="tRNA_SAD"/>
</dbReference>
<evidence type="ECO:0000256" key="7">
    <source>
        <dbReference type="ARBA" id="ARBA00022917"/>
    </source>
</evidence>
<feature type="domain" description="Alanyl-transfer RNA synthetases family profile" evidence="12">
    <location>
        <begin position="1"/>
        <end position="732"/>
    </location>
</feature>
<dbReference type="Gene3D" id="3.10.310.40">
    <property type="match status" value="1"/>
</dbReference>
<dbReference type="InterPro" id="IPR018165">
    <property type="entry name" value="Ala-tRNA-synth_IIc_core"/>
</dbReference>
<evidence type="ECO:0000313" key="13">
    <source>
        <dbReference type="EMBL" id="SDO10544.1"/>
    </source>
</evidence>
<dbReference type="Gene3D" id="3.30.54.20">
    <property type="match status" value="1"/>
</dbReference>
<dbReference type="SMART" id="SM00863">
    <property type="entry name" value="tRNA_SAD"/>
    <property type="match status" value="1"/>
</dbReference>
<dbReference type="Gene3D" id="3.30.930.10">
    <property type="entry name" value="Bira Bifunctional Protein, Domain 2"/>
    <property type="match status" value="1"/>
</dbReference>
<sequence length="901" mass="98147">MDTAEIRRRFVAHFERNETVGAHQAVASASLLLDDPNLLFVNAGMVPFKPYFLGQETPPYDRAVSVQKCVRTPDIEDVGKTTRHGTFFEMCGNFSFGDYFKEGAIELAWDLCTKSQADGGFGLEESRLWPSVYVDDPEAVQLWMKATGLPEERIVKLGKRENYWSMGVPGPGGPCSEILYDRGLEYGPDGEFATTSRLVMPTELEDRYLEIWNLVFMQDELSAVRSKEDFDILGSLPKRNIDTGMGLERVAFLLQEKQNMYEIDVMFPVIQRAEELTGRRYGADHGDDVRFRVVADHIRSSMMLIGDGVTPGNEARGYVLRRLLRRAVRSMRLLGYEDPALPELMPVSRDKMGETYTELHQDWDRIARVAYGEEDAFRKTLQAGTQIFDLAAGEVRASGSTTLSGDRAFALHDTYGFPIDLTLEMASEAGLKVDEEGFRNLMAEQRERAKADARAKKGQHADTSVYRSILDEHGPTEWLAYETLQTESTPLRLLKGGSAGQVLEPGDVGELVLDRTPFYAESGGQAADAGTIEFDGGRLEVLDVQRPVRGLVVHQVRCVDGQFVPGTNVLASVDPEWRTGARQAHSGTHVVHAALREVLGPSALQSGSYNRPGYLRLDFGWTAGLTPAQVRDIEQVSNEALRADLPVGWQYMTLSEAKEWGAIALFGETYDDQKVRVVEIGGPWSRELCGGTHVAHSSQIGTVVVTSEASIGSGNRRIEAFTGVEGFAYLARERDVVSQLTGLLKTQPDDLVGRVGDLVERLRQAEKELEKGRVAQLLAGAGQLAASATKVGDVNVVAQRADGASAGDVRALALDVRSRMSASEPGVVVIIGGPESKVAVVAAVNDEARSRGLSANALVRAVGPLLGGKGGGKDDVAQGGGTDASRIDEALALVPAEVARS</sequence>
<dbReference type="PANTHER" id="PTHR11777:SF9">
    <property type="entry name" value="ALANINE--TRNA LIGASE, CYTOPLASMIC"/>
    <property type="match status" value="1"/>
</dbReference>
<dbReference type="InterPro" id="IPR018162">
    <property type="entry name" value="Ala-tRNA-ligase_IIc_anticod-bd"/>
</dbReference>
<dbReference type="InterPro" id="IPR018163">
    <property type="entry name" value="Thr/Ala-tRNA-synth_IIc_edit"/>
</dbReference>
<dbReference type="Pfam" id="PF01411">
    <property type="entry name" value="tRNA-synt_2c"/>
    <property type="match status" value="1"/>
</dbReference>
<evidence type="ECO:0000256" key="5">
    <source>
        <dbReference type="ARBA" id="ARBA00022840"/>
    </source>
</evidence>
<keyword evidence="11" id="KW-0862">Zinc</keyword>
<keyword evidence="4 11" id="KW-0547">Nucleotide-binding</keyword>
<evidence type="ECO:0000256" key="3">
    <source>
        <dbReference type="ARBA" id="ARBA00022598"/>
    </source>
</evidence>
<dbReference type="CDD" id="cd00673">
    <property type="entry name" value="AlaRS_core"/>
    <property type="match status" value="1"/>
</dbReference>
<dbReference type="PANTHER" id="PTHR11777">
    <property type="entry name" value="ALANYL-TRNA SYNTHETASE"/>
    <property type="match status" value="1"/>
</dbReference>
<dbReference type="Gene3D" id="3.30.980.10">
    <property type="entry name" value="Threonyl-trna Synthetase, Chain A, domain 2"/>
    <property type="match status" value="1"/>
</dbReference>
<dbReference type="FunFam" id="3.30.980.10:FF:000004">
    <property type="entry name" value="Alanine--tRNA ligase, cytoplasmic"/>
    <property type="match status" value="1"/>
</dbReference>
<evidence type="ECO:0000256" key="10">
    <source>
        <dbReference type="ARBA" id="ARBA00048300"/>
    </source>
</evidence>
<dbReference type="STRING" id="1005944.SAMN05192576_3348"/>
<evidence type="ECO:0000313" key="14">
    <source>
        <dbReference type="Proteomes" id="UP000199004"/>
    </source>
</evidence>
<keyword evidence="11" id="KW-0479">Metal-binding</keyword>
<protein>
    <recommendedName>
        <fullName evidence="11">Alanine--tRNA ligase</fullName>
        <ecNumber evidence="11">6.1.1.7</ecNumber>
    </recommendedName>
    <alternativeName>
        <fullName evidence="11">Alanyl-tRNA synthetase</fullName>
        <shortName evidence="11">AlaRS</shortName>
    </alternativeName>
</protein>
<comment type="cofactor">
    <cofactor evidence="11">
        <name>Zn(2+)</name>
        <dbReference type="ChEBI" id="CHEBI:29105"/>
    </cofactor>
    <text evidence="11">Binds 1 zinc ion per subunit.</text>
</comment>
<dbReference type="GO" id="GO:0004813">
    <property type="term" value="F:alanine-tRNA ligase activity"/>
    <property type="evidence" value="ECO:0007669"/>
    <property type="project" value="UniProtKB-UniRule"/>
</dbReference>
<evidence type="ECO:0000259" key="12">
    <source>
        <dbReference type="PROSITE" id="PS50860"/>
    </source>
</evidence>
<dbReference type="GO" id="GO:0008270">
    <property type="term" value="F:zinc ion binding"/>
    <property type="evidence" value="ECO:0007669"/>
    <property type="project" value="UniProtKB-UniRule"/>
</dbReference>
<dbReference type="GO" id="GO:0006419">
    <property type="term" value="P:alanyl-tRNA aminoacylation"/>
    <property type="evidence" value="ECO:0007669"/>
    <property type="project" value="UniProtKB-UniRule"/>
</dbReference>
<dbReference type="HAMAP" id="MF_00036_B">
    <property type="entry name" value="Ala_tRNA_synth_B"/>
    <property type="match status" value="1"/>
</dbReference>
<evidence type="ECO:0000256" key="1">
    <source>
        <dbReference type="ARBA" id="ARBA00008226"/>
    </source>
</evidence>
<organism evidence="13 14">
    <name type="scientific">Nocardioides szechwanensis</name>
    <dbReference type="NCBI Taxonomy" id="1005944"/>
    <lineage>
        <taxon>Bacteria</taxon>
        <taxon>Bacillati</taxon>
        <taxon>Actinomycetota</taxon>
        <taxon>Actinomycetes</taxon>
        <taxon>Propionibacteriales</taxon>
        <taxon>Nocardioidaceae</taxon>
        <taxon>Nocardioides</taxon>
    </lineage>
</organism>
<dbReference type="Pfam" id="PF02272">
    <property type="entry name" value="DHHA1"/>
    <property type="match status" value="1"/>
</dbReference>
<feature type="binding site" evidence="11">
    <location>
        <position position="589"/>
    </location>
    <ligand>
        <name>Zn(2+)</name>
        <dbReference type="ChEBI" id="CHEBI:29105"/>
    </ligand>
</feature>
<keyword evidence="2 11" id="KW-0820">tRNA-binding</keyword>
<comment type="similarity">
    <text evidence="1 11">Belongs to the class-II aminoacyl-tRNA synthetase family.</text>
</comment>
<dbReference type="AlphaFoldDB" id="A0A1H0GUN8"/>
<dbReference type="SUPFAM" id="SSF55186">
    <property type="entry name" value="ThrRS/AlaRS common domain"/>
    <property type="match status" value="1"/>
</dbReference>
<accession>A0A1H0GUN8</accession>
<name>A0A1H0GUN8_9ACTN</name>
<keyword evidence="8 11" id="KW-0030">Aminoacyl-tRNA synthetase</keyword>